<reference evidence="1 2" key="1">
    <citation type="journal article" date="2014" name="BMC Genomics">
        <title>Comparative genome sequencing reveals chemotype-specific gene clusters in the toxigenic black mold Stachybotrys.</title>
        <authorList>
            <person name="Semeiks J."/>
            <person name="Borek D."/>
            <person name="Otwinowski Z."/>
            <person name="Grishin N.V."/>
        </authorList>
    </citation>
    <scope>NUCLEOTIDE SEQUENCE [LARGE SCALE GENOMIC DNA]</scope>
    <source>
        <strain evidence="1 2">IBT 40285</strain>
    </source>
</reference>
<proteinExistence type="predicted"/>
<sequence>MVKMHRHSTDGTFPLRMDQRLVDRDNSAYIFLKSTPYSSACLAFRHGLIAIPKAKHVGRCSSIDRDVDWIAFQAAILGTGHMFEDLSEQEDALLAEEISAWFADFAFAHPGLLISAPTSVRTPTSISLK</sequence>
<accession>A0A084R339</accession>
<name>A0A084R339_STAC4</name>
<dbReference type="OrthoDB" id="5244857at2759"/>
<organism evidence="1 2">
    <name type="scientific">Stachybotrys chlorohalonatus (strain IBT 40285)</name>
    <dbReference type="NCBI Taxonomy" id="1283841"/>
    <lineage>
        <taxon>Eukaryota</taxon>
        <taxon>Fungi</taxon>
        <taxon>Dikarya</taxon>
        <taxon>Ascomycota</taxon>
        <taxon>Pezizomycotina</taxon>
        <taxon>Sordariomycetes</taxon>
        <taxon>Hypocreomycetidae</taxon>
        <taxon>Hypocreales</taxon>
        <taxon>Stachybotryaceae</taxon>
        <taxon>Stachybotrys</taxon>
    </lineage>
</organism>
<dbReference type="Proteomes" id="UP000028524">
    <property type="component" value="Unassembled WGS sequence"/>
</dbReference>
<evidence type="ECO:0000313" key="2">
    <source>
        <dbReference type="Proteomes" id="UP000028524"/>
    </source>
</evidence>
<gene>
    <name evidence="1" type="ORF">S40285_09274</name>
</gene>
<feature type="non-terminal residue" evidence="1">
    <location>
        <position position="129"/>
    </location>
</feature>
<dbReference type="AlphaFoldDB" id="A0A084R339"/>
<dbReference type="InParanoid" id="A0A084R339"/>
<protein>
    <submittedName>
        <fullName evidence="1">Uncharacterized protein</fullName>
    </submittedName>
</protein>
<evidence type="ECO:0000313" key="1">
    <source>
        <dbReference type="EMBL" id="KFA70624.1"/>
    </source>
</evidence>
<dbReference type="HOGENOM" id="CLU_1876772_0_0_1"/>
<keyword evidence="2" id="KW-1185">Reference proteome</keyword>
<dbReference type="EMBL" id="KL659165">
    <property type="protein sequence ID" value="KFA70624.1"/>
    <property type="molecule type" value="Genomic_DNA"/>
</dbReference>